<dbReference type="EMBL" id="SFCC01000013">
    <property type="protein sequence ID" value="RZQ61141.1"/>
    <property type="molecule type" value="Genomic_DNA"/>
</dbReference>
<sequence length="273" mass="30280">MHTGDAAINSARRPLTGPDEVTFTLLGPVEVLRDGADHAPTTPKVRQLLALLLTRPGEVIHIDSIIQELWANRPPRSVRTTVHTYVHHLRRIMEQLGYAPDAVLVTRTPGYQLRIAPAQVDVSAFHRECQQGRDLLRRQEFLEAAARFRAAQAVWSGPPLANVHCGPLLTAYGVQLLEQRRHAQDLRIEAEISGGAHRELIGELRALAAANPLDEGVHGQLMRVLGRSGRRSDAMASYRQLRARLNEELGVEPCGELQLLHRQLLSDGHLKAS</sequence>
<dbReference type="Pfam" id="PF00486">
    <property type="entry name" value="Trans_reg_C"/>
    <property type="match status" value="1"/>
</dbReference>
<dbReference type="GO" id="GO:0006355">
    <property type="term" value="P:regulation of DNA-templated transcription"/>
    <property type="evidence" value="ECO:0007669"/>
    <property type="project" value="InterPro"/>
</dbReference>
<dbReference type="InterPro" id="IPR036388">
    <property type="entry name" value="WH-like_DNA-bd_sf"/>
</dbReference>
<dbReference type="RefSeq" id="WP_130477955.1">
    <property type="nucleotide sequence ID" value="NZ_SFCC01000013.1"/>
</dbReference>
<reference evidence="7 8" key="1">
    <citation type="submission" date="2019-02" db="EMBL/GenBank/DDBJ databases">
        <title>Draft genome sequence of Amycolatopsis sp. 8-3EHSu isolated from roots of Suaeda maritima.</title>
        <authorList>
            <person name="Duangmal K."/>
            <person name="Chantavorakit T."/>
        </authorList>
    </citation>
    <scope>NUCLEOTIDE SEQUENCE [LARGE SCALE GENOMIC DNA]</scope>
    <source>
        <strain evidence="7 8">8-3EHSu</strain>
    </source>
</reference>
<evidence type="ECO:0000259" key="6">
    <source>
        <dbReference type="PROSITE" id="PS51755"/>
    </source>
</evidence>
<dbReference type="SMART" id="SM00862">
    <property type="entry name" value="Trans_reg_C"/>
    <property type="match status" value="1"/>
</dbReference>
<dbReference type="AlphaFoldDB" id="A0A4Q7J178"/>
<dbReference type="PROSITE" id="PS51755">
    <property type="entry name" value="OMPR_PHOB"/>
    <property type="match status" value="1"/>
</dbReference>
<evidence type="ECO:0000313" key="8">
    <source>
        <dbReference type="Proteomes" id="UP000292003"/>
    </source>
</evidence>
<dbReference type="Gene3D" id="1.10.10.10">
    <property type="entry name" value="Winged helix-like DNA-binding domain superfamily/Winged helix DNA-binding domain"/>
    <property type="match status" value="1"/>
</dbReference>
<feature type="DNA-binding region" description="OmpR/PhoB-type" evidence="5">
    <location>
        <begin position="12"/>
        <end position="115"/>
    </location>
</feature>
<dbReference type="GO" id="GO:0000160">
    <property type="term" value="P:phosphorelay signal transduction system"/>
    <property type="evidence" value="ECO:0007669"/>
    <property type="project" value="InterPro"/>
</dbReference>
<evidence type="ECO:0000256" key="4">
    <source>
        <dbReference type="ARBA" id="ARBA00023163"/>
    </source>
</evidence>
<keyword evidence="8" id="KW-1185">Reference proteome</keyword>
<dbReference type="PANTHER" id="PTHR35807">
    <property type="entry name" value="TRANSCRIPTIONAL REGULATOR REDD-RELATED"/>
    <property type="match status" value="1"/>
</dbReference>
<feature type="domain" description="OmpR/PhoB-type" evidence="6">
    <location>
        <begin position="12"/>
        <end position="115"/>
    </location>
</feature>
<keyword evidence="2" id="KW-0805">Transcription regulation</keyword>
<proteinExistence type="inferred from homology"/>
<dbReference type="InterPro" id="IPR005158">
    <property type="entry name" value="BTAD"/>
</dbReference>
<dbReference type="InterPro" id="IPR011990">
    <property type="entry name" value="TPR-like_helical_dom_sf"/>
</dbReference>
<keyword evidence="3 5" id="KW-0238">DNA-binding</keyword>
<dbReference type="GO" id="GO:0003677">
    <property type="term" value="F:DNA binding"/>
    <property type="evidence" value="ECO:0007669"/>
    <property type="project" value="UniProtKB-UniRule"/>
</dbReference>
<evidence type="ECO:0000256" key="1">
    <source>
        <dbReference type="ARBA" id="ARBA00005820"/>
    </source>
</evidence>
<dbReference type="InterPro" id="IPR001867">
    <property type="entry name" value="OmpR/PhoB-type_DNA-bd"/>
</dbReference>
<accession>A0A4Q7J178</accession>
<comment type="similarity">
    <text evidence="1">Belongs to the AfsR/DnrI/RedD regulatory family.</text>
</comment>
<evidence type="ECO:0000256" key="2">
    <source>
        <dbReference type="ARBA" id="ARBA00023015"/>
    </source>
</evidence>
<dbReference type="PANTHER" id="PTHR35807:SF1">
    <property type="entry name" value="TRANSCRIPTIONAL REGULATOR REDD"/>
    <property type="match status" value="1"/>
</dbReference>
<dbReference type="SUPFAM" id="SSF46894">
    <property type="entry name" value="C-terminal effector domain of the bipartite response regulators"/>
    <property type="match status" value="1"/>
</dbReference>
<dbReference type="InterPro" id="IPR051677">
    <property type="entry name" value="AfsR-DnrI-RedD_regulator"/>
</dbReference>
<dbReference type="SUPFAM" id="SSF48452">
    <property type="entry name" value="TPR-like"/>
    <property type="match status" value="1"/>
</dbReference>
<comment type="caution">
    <text evidence="7">The sequence shown here is derived from an EMBL/GenBank/DDBJ whole genome shotgun (WGS) entry which is preliminary data.</text>
</comment>
<keyword evidence="4" id="KW-0804">Transcription</keyword>
<evidence type="ECO:0000256" key="5">
    <source>
        <dbReference type="PROSITE-ProRule" id="PRU01091"/>
    </source>
</evidence>
<protein>
    <submittedName>
        <fullName evidence="7">SARP family transcriptional regulator</fullName>
    </submittedName>
</protein>
<organism evidence="7 8">
    <name type="scientific">Amycolatopsis suaedae</name>
    <dbReference type="NCBI Taxonomy" id="2510978"/>
    <lineage>
        <taxon>Bacteria</taxon>
        <taxon>Bacillati</taxon>
        <taxon>Actinomycetota</taxon>
        <taxon>Actinomycetes</taxon>
        <taxon>Pseudonocardiales</taxon>
        <taxon>Pseudonocardiaceae</taxon>
        <taxon>Amycolatopsis</taxon>
    </lineage>
</organism>
<evidence type="ECO:0000256" key="3">
    <source>
        <dbReference type="ARBA" id="ARBA00023125"/>
    </source>
</evidence>
<dbReference type="Proteomes" id="UP000292003">
    <property type="component" value="Unassembled WGS sequence"/>
</dbReference>
<name>A0A4Q7J178_9PSEU</name>
<dbReference type="OrthoDB" id="3208838at2"/>
<evidence type="ECO:0000313" key="7">
    <source>
        <dbReference type="EMBL" id="RZQ61141.1"/>
    </source>
</evidence>
<dbReference type="CDD" id="cd15831">
    <property type="entry name" value="BTAD"/>
    <property type="match status" value="1"/>
</dbReference>
<dbReference type="Gene3D" id="1.25.40.10">
    <property type="entry name" value="Tetratricopeptide repeat domain"/>
    <property type="match status" value="1"/>
</dbReference>
<dbReference type="InterPro" id="IPR016032">
    <property type="entry name" value="Sig_transdc_resp-reg_C-effctor"/>
</dbReference>
<dbReference type="SMART" id="SM01043">
    <property type="entry name" value="BTAD"/>
    <property type="match status" value="1"/>
</dbReference>
<gene>
    <name evidence="7" type="ORF">EWH70_24995</name>
</gene>
<dbReference type="Pfam" id="PF03704">
    <property type="entry name" value="BTAD"/>
    <property type="match status" value="1"/>
</dbReference>